<evidence type="ECO:0000256" key="1">
    <source>
        <dbReference type="SAM" id="Phobius"/>
    </source>
</evidence>
<name>A0A0C9YBX5_9AGAR</name>
<reference evidence="2 3" key="1">
    <citation type="submission" date="2014-04" db="EMBL/GenBank/DDBJ databases">
        <authorList>
            <consortium name="DOE Joint Genome Institute"/>
            <person name="Kuo A."/>
            <person name="Kohler A."/>
            <person name="Nagy L.G."/>
            <person name="Floudas D."/>
            <person name="Copeland A."/>
            <person name="Barry K.W."/>
            <person name="Cichocki N."/>
            <person name="Veneault-Fourrey C."/>
            <person name="LaButti K."/>
            <person name="Lindquist E.A."/>
            <person name="Lipzen A."/>
            <person name="Lundell T."/>
            <person name="Morin E."/>
            <person name="Murat C."/>
            <person name="Sun H."/>
            <person name="Tunlid A."/>
            <person name="Henrissat B."/>
            <person name="Grigoriev I.V."/>
            <person name="Hibbett D.S."/>
            <person name="Martin F."/>
            <person name="Nordberg H.P."/>
            <person name="Cantor M.N."/>
            <person name="Hua S.X."/>
        </authorList>
    </citation>
    <scope>NUCLEOTIDE SEQUENCE [LARGE SCALE GENOMIC DNA]</scope>
    <source>
        <strain evidence="2 3">LaAM-08-1</strain>
    </source>
</reference>
<organism evidence="2 3">
    <name type="scientific">Laccaria amethystina LaAM-08-1</name>
    <dbReference type="NCBI Taxonomy" id="1095629"/>
    <lineage>
        <taxon>Eukaryota</taxon>
        <taxon>Fungi</taxon>
        <taxon>Dikarya</taxon>
        <taxon>Basidiomycota</taxon>
        <taxon>Agaricomycotina</taxon>
        <taxon>Agaricomycetes</taxon>
        <taxon>Agaricomycetidae</taxon>
        <taxon>Agaricales</taxon>
        <taxon>Agaricineae</taxon>
        <taxon>Hydnangiaceae</taxon>
        <taxon>Laccaria</taxon>
    </lineage>
</organism>
<evidence type="ECO:0000313" key="2">
    <source>
        <dbReference type="EMBL" id="KIK05613.1"/>
    </source>
</evidence>
<reference evidence="3" key="2">
    <citation type="submission" date="2015-01" db="EMBL/GenBank/DDBJ databases">
        <title>Evolutionary Origins and Diversification of the Mycorrhizal Mutualists.</title>
        <authorList>
            <consortium name="DOE Joint Genome Institute"/>
            <consortium name="Mycorrhizal Genomics Consortium"/>
            <person name="Kohler A."/>
            <person name="Kuo A."/>
            <person name="Nagy L.G."/>
            <person name="Floudas D."/>
            <person name="Copeland A."/>
            <person name="Barry K.W."/>
            <person name="Cichocki N."/>
            <person name="Veneault-Fourrey C."/>
            <person name="LaButti K."/>
            <person name="Lindquist E.A."/>
            <person name="Lipzen A."/>
            <person name="Lundell T."/>
            <person name="Morin E."/>
            <person name="Murat C."/>
            <person name="Riley R."/>
            <person name="Ohm R."/>
            <person name="Sun H."/>
            <person name="Tunlid A."/>
            <person name="Henrissat B."/>
            <person name="Grigoriev I.V."/>
            <person name="Hibbett D.S."/>
            <person name="Martin F."/>
        </authorList>
    </citation>
    <scope>NUCLEOTIDE SEQUENCE [LARGE SCALE GENOMIC DNA]</scope>
    <source>
        <strain evidence="3">LaAM-08-1</strain>
    </source>
</reference>
<feature type="non-terminal residue" evidence="2">
    <location>
        <position position="1"/>
    </location>
</feature>
<dbReference type="OrthoDB" id="2923893at2759"/>
<dbReference type="Proteomes" id="UP000054477">
    <property type="component" value="Unassembled WGS sequence"/>
</dbReference>
<keyword evidence="1" id="KW-1133">Transmembrane helix</keyword>
<gene>
    <name evidence="2" type="ORF">K443DRAFT_50211</name>
</gene>
<protein>
    <submittedName>
        <fullName evidence="2">Uncharacterized protein</fullName>
    </submittedName>
</protein>
<feature type="transmembrane region" description="Helical" evidence="1">
    <location>
        <begin position="38"/>
        <end position="59"/>
    </location>
</feature>
<dbReference type="AlphaFoldDB" id="A0A0C9YBX5"/>
<dbReference type="HOGENOM" id="CLU_2928979_0_0_1"/>
<evidence type="ECO:0000313" key="3">
    <source>
        <dbReference type="Proteomes" id="UP000054477"/>
    </source>
</evidence>
<dbReference type="EMBL" id="KN838558">
    <property type="protein sequence ID" value="KIK05613.1"/>
    <property type="molecule type" value="Genomic_DNA"/>
</dbReference>
<keyword evidence="3" id="KW-1185">Reference proteome</keyword>
<keyword evidence="1" id="KW-0472">Membrane</keyword>
<proteinExistence type="predicted"/>
<sequence length="61" mass="7061">MIDPVVKGTSAVLNLDLETRLQDAVRIWRTFNTEGLLVILYVDFKMIFPFPMPWVVILVPK</sequence>
<accession>A0A0C9YBX5</accession>
<keyword evidence="1" id="KW-0812">Transmembrane</keyword>